<dbReference type="EMBL" id="DP000238">
    <property type="protein sequence ID" value="ABK78616.1"/>
    <property type="molecule type" value="Genomic_DNA"/>
</dbReference>
<dbReference type="KEGG" id="csy:CENSYa_2012"/>
<organism evidence="2 3">
    <name type="scientific">Cenarchaeum symbiosum (strain A)</name>
    <dbReference type="NCBI Taxonomy" id="414004"/>
    <lineage>
        <taxon>Archaea</taxon>
        <taxon>Nitrososphaerota</taxon>
        <taxon>Candidatus Cenarchaeales</taxon>
        <taxon>Candidatus Cenarchaeaceae</taxon>
        <taxon>Candidatus Cenarchaeum</taxon>
    </lineage>
</organism>
<reference evidence="2 3" key="1">
    <citation type="journal article" date="2006" name="Proc. Natl. Acad. Sci. U.S.A.">
        <title>Genomic analysis of the uncultivated marine crenarchaeote Cenarchaeum symbiosum.</title>
        <authorList>
            <person name="Hallam S.J."/>
            <person name="Konstantinidis K.T."/>
            <person name="Putnam N."/>
            <person name="Schleper C."/>
            <person name="Watanabe Y."/>
            <person name="Sugahara J."/>
            <person name="Preston C."/>
            <person name="de la Torre J."/>
            <person name="Richardson P.M."/>
            <person name="DeLong E.F."/>
        </authorList>
    </citation>
    <scope>NUCLEOTIDE SEQUENCE [LARGE SCALE GENOMIC DNA]</scope>
    <source>
        <strain evidence="3">A</strain>
    </source>
</reference>
<accession>A0RZ49</accession>
<dbReference type="AlphaFoldDB" id="A0RZ49"/>
<name>A0RZ49_CENSY</name>
<keyword evidence="1" id="KW-1133">Transmembrane helix</keyword>
<dbReference type="STRING" id="414004.CENSYa_2012"/>
<gene>
    <name evidence="2" type="ordered locus">CENSYa_2012</name>
</gene>
<keyword evidence="1" id="KW-0812">Transmembrane</keyword>
<proteinExistence type="predicted"/>
<dbReference type="EnsemblBacteria" id="ABK78616">
    <property type="protein sequence ID" value="ABK78616"/>
    <property type="gene ID" value="CENSYa_2012"/>
</dbReference>
<dbReference type="HOGENOM" id="CLU_1691468_0_0_2"/>
<feature type="transmembrane region" description="Helical" evidence="1">
    <location>
        <begin position="109"/>
        <end position="131"/>
    </location>
</feature>
<keyword evidence="3" id="KW-1185">Reference proteome</keyword>
<protein>
    <submittedName>
        <fullName evidence="2">Uncharacterized protein</fullName>
    </submittedName>
</protein>
<evidence type="ECO:0000313" key="3">
    <source>
        <dbReference type="Proteomes" id="UP000000758"/>
    </source>
</evidence>
<sequence length="137" mass="14978">MIGLSAFVLSIGLQTVEVDETFDTGERTGYSFSAPQNAEQQISVSAESFDVRFVAPGNVTIPLASYEGNFTHNWSHLEDGDSRIEIQNTGQTEMHVTAVYHISTDPIFYTYHVLVMISGIVVIGVSAGFSARKPRGF</sequence>
<evidence type="ECO:0000313" key="2">
    <source>
        <dbReference type="EMBL" id="ABK78616.1"/>
    </source>
</evidence>
<keyword evidence="1" id="KW-0472">Membrane</keyword>
<evidence type="ECO:0000256" key="1">
    <source>
        <dbReference type="SAM" id="Phobius"/>
    </source>
</evidence>
<dbReference type="Proteomes" id="UP000000758">
    <property type="component" value="Chromosome"/>
</dbReference>
<dbReference type="PATRIC" id="fig|414004.10.peg.1844"/>